<feature type="domain" description="At4g15545-like C-terminal" evidence="2">
    <location>
        <begin position="135"/>
        <end position="194"/>
    </location>
</feature>
<dbReference type="Pfam" id="PF25972">
    <property type="entry name" value="At4g15545_C"/>
    <property type="match status" value="1"/>
</dbReference>
<protein>
    <submittedName>
        <fullName evidence="3">Tra2</fullName>
    </submittedName>
</protein>
<evidence type="ECO:0000259" key="2">
    <source>
        <dbReference type="Pfam" id="PF25972"/>
    </source>
</evidence>
<comment type="caution">
    <text evidence="3">The sequence shown here is derived from an EMBL/GenBank/DDBJ whole genome shotgun (WGS) entry which is preliminary data.</text>
</comment>
<sequence length="195" mass="23124">MQRFDECIANLRGVHEGLLKEKDLEIEKLLKKNLDYISLNKKLDEELHSSRLQIQKLQRKLDEEKEYNRKSQLKMHDSYHYNRSTTPNRSHTPTRSHTPNRSHTPTRSRTPIRGDATLSIDDLRSPNFKNTTTTEQIYIQIKNSLSDDEFQSLLYQIKSFNTGHQSIRTTLEQIEKVLGKDKQDLYHQVRHLLRK</sequence>
<dbReference type="AlphaFoldDB" id="A0AAW2Z569"/>
<accession>A0AAW2Z569</accession>
<evidence type="ECO:0000256" key="1">
    <source>
        <dbReference type="SAM" id="MobiDB-lite"/>
    </source>
</evidence>
<evidence type="ECO:0000313" key="3">
    <source>
        <dbReference type="EMBL" id="KAL0484118.1"/>
    </source>
</evidence>
<feature type="region of interest" description="Disordered" evidence="1">
    <location>
        <begin position="59"/>
        <end position="115"/>
    </location>
</feature>
<evidence type="ECO:0000313" key="4">
    <source>
        <dbReference type="Proteomes" id="UP001431209"/>
    </source>
</evidence>
<feature type="compositionally biased region" description="Basic residues" evidence="1">
    <location>
        <begin position="92"/>
        <end position="106"/>
    </location>
</feature>
<organism evidence="3 4">
    <name type="scientific">Acrasis kona</name>
    <dbReference type="NCBI Taxonomy" id="1008807"/>
    <lineage>
        <taxon>Eukaryota</taxon>
        <taxon>Discoba</taxon>
        <taxon>Heterolobosea</taxon>
        <taxon>Tetramitia</taxon>
        <taxon>Eutetramitia</taxon>
        <taxon>Acrasidae</taxon>
        <taxon>Acrasis</taxon>
    </lineage>
</organism>
<proteinExistence type="predicted"/>
<feature type="compositionally biased region" description="Polar residues" evidence="1">
    <location>
        <begin position="81"/>
        <end position="91"/>
    </location>
</feature>
<dbReference type="EMBL" id="JAOPGA020001024">
    <property type="protein sequence ID" value="KAL0484118.1"/>
    <property type="molecule type" value="Genomic_DNA"/>
</dbReference>
<dbReference type="Proteomes" id="UP001431209">
    <property type="component" value="Unassembled WGS sequence"/>
</dbReference>
<keyword evidence="4" id="KW-1185">Reference proteome</keyword>
<name>A0AAW2Z569_9EUKA</name>
<feature type="compositionally biased region" description="Basic and acidic residues" evidence="1">
    <location>
        <begin position="59"/>
        <end position="80"/>
    </location>
</feature>
<dbReference type="InterPro" id="IPR058935">
    <property type="entry name" value="At4g15545-like_C"/>
</dbReference>
<gene>
    <name evidence="3" type="ORF">AKO1_004906</name>
</gene>
<reference evidence="3 4" key="1">
    <citation type="submission" date="2024-03" db="EMBL/GenBank/DDBJ databases">
        <title>The Acrasis kona genome and developmental transcriptomes reveal deep origins of eukaryotic multicellular pathways.</title>
        <authorList>
            <person name="Sheikh S."/>
            <person name="Fu C.-J."/>
            <person name="Brown M.W."/>
            <person name="Baldauf S.L."/>
        </authorList>
    </citation>
    <scope>NUCLEOTIDE SEQUENCE [LARGE SCALE GENOMIC DNA]</scope>
    <source>
        <strain evidence="3 4">ATCC MYA-3509</strain>
    </source>
</reference>